<dbReference type="OrthoDB" id="5979581at2759"/>
<evidence type="ECO:0000256" key="7">
    <source>
        <dbReference type="ARBA" id="ARBA00047899"/>
    </source>
</evidence>
<keyword evidence="5 10" id="KW-0418">Kinase</keyword>
<dbReference type="InterPro" id="IPR000719">
    <property type="entry name" value="Prot_kinase_dom"/>
</dbReference>
<comment type="catalytic activity">
    <reaction evidence="8">
        <text>L-seryl-[protein] + ATP = O-phospho-L-seryl-[protein] + ADP + H(+)</text>
        <dbReference type="Rhea" id="RHEA:17989"/>
        <dbReference type="Rhea" id="RHEA-COMP:9863"/>
        <dbReference type="Rhea" id="RHEA-COMP:11604"/>
        <dbReference type="ChEBI" id="CHEBI:15378"/>
        <dbReference type="ChEBI" id="CHEBI:29999"/>
        <dbReference type="ChEBI" id="CHEBI:30616"/>
        <dbReference type="ChEBI" id="CHEBI:83421"/>
        <dbReference type="ChEBI" id="CHEBI:456216"/>
        <dbReference type="EC" id="2.7.11.1"/>
    </reaction>
</comment>
<dbReference type="InterPro" id="IPR011009">
    <property type="entry name" value="Kinase-like_dom_sf"/>
</dbReference>
<dbReference type="FunFam" id="1.10.510.10:FF:001913">
    <property type="entry name" value="Serine/threonine-protein kinase, putative (AFU_orthologue AFUA_6G02242)"/>
    <property type="match status" value="1"/>
</dbReference>
<keyword evidence="3" id="KW-0808">Transferase</keyword>
<evidence type="ECO:0000259" key="9">
    <source>
        <dbReference type="PROSITE" id="PS50011"/>
    </source>
</evidence>
<dbReference type="InterPro" id="IPR051334">
    <property type="entry name" value="SRPK"/>
</dbReference>
<dbReference type="PANTHER" id="PTHR47634:SF9">
    <property type="entry name" value="PROTEIN KINASE DOMAIN-CONTAINING PROTEIN-RELATED"/>
    <property type="match status" value="1"/>
</dbReference>
<reference evidence="11" key="1">
    <citation type="submission" date="2017-12" db="EMBL/GenBank/DDBJ databases">
        <authorList>
            <consortium name="DOE Joint Genome Institute"/>
            <person name="Mondo S.J."/>
            <person name="Kjaerbolling I."/>
            <person name="Vesth T.C."/>
            <person name="Frisvad J.C."/>
            <person name="Nybo J.L."/>
            <person name="Theobald S."/>
            <person name="Kuo A."/>
            <person name="Bowyer P."/>
            <person name="Matsuda Y."/>
            <person name="Lyhne E.K."/>
            <person name="Kogle M.E."/>
            <person name="Clum A."/>
            <person name="Lipzen A."/>
            <person name="Salamov A."/>
            <person name="Ngan C.Y."/>
            <person name="Daum C."/>
            <person name="Chiniquy J."/>
            <person name="Barry K."/>
            <person name="LaButti K."/>
            <person name="Haridas S."/>
            <person name="Simmons B.A."/>
            <person name="Magnuson J.K."/>
            <person name="Mortensen U.H."/>
            <person name="Larsen T.O."/>
            <person name="Grigoriev I.V."/>
            <person name="Baker S.E."/>
            <person name="Andersen M.R."/>
            <person name="Nordberg H.P."/>
            <person name="Cantor M.N."/>
            <person name="Hua S.X."/>
        </authorList>
    </citation>
    <scope>NUCLEOTIDE SEQUENCE [LARGE SCALE GENOMIC DNA]</scope>
    <source>
        <strain evidence="11">IBT 19404</strain>
    </source>
</reference>
<gene>
    <name evidence="10" type="ORF">BDW42DRAFT_183059</name>
</gene>
<evidence type="ECO:0000256" key="6">
    <source>
        <dbReference type="ARBA" id="ARBA00022840"/>
    </source>
</evidence>
<name>A0A2J5I5S5_9EURO</name>
<dbReference type="Gene3D" id="3.30.200.20">
    <property type="entry name" value="Phosphorylase Kinase, domain 1"/>
    <property type="match status" value="1"/>
</dbReference>
<dbReference type="Proteomes" id="UP000235023">
    <property type="component" value="Unassembled WGS sequence"/>
</dbReference>
<evidence type="ECO:0000256" key="1">
    <source>
        <dbReference type="ARBA" id="ARBA00012513"/>
    </source>
</evidence>
<comment type="catalytic activity">
    <reaction evidence="7">
        <text>L-threonyl-[protein] + ATP = O-phospho-L-threonyl-[protein] + ADP + H(+)</text>
        <dbReference type="Rhea" id="RHEA:46608"/>
        <dbReference type="Rhea" id="RHEA-COMP:11060"/>
        <dbReference type="Rhea" id="RHEA-COMP:11605"/>
        <dbReference type="ChEBI" id="CHEBI:15378"/>
        <dbReference type="ChEBI" id="CHEBI:30013"/>
        <dbReference type="ChEBI" id="CHEBI:30616"/>
        <dbReference type="ChEBI" id="CHEBI:61977"/>
        <dbReference type="ChEBI" id="CHEBI:456216"/>
        <dbReference type="EC" id="2.7.11.1"/>
    </reaction>
</comment>
<keyword evidence="11" id="KW-1185">Reference proteome</keyword>
<evidence type="ECO:0000313" key="10">
    <source>
        <dbReference type="EMBL" id="PLN85265.1"/>
    </source>
</evidence>
<evidence type="ECO:0000256" key="5">
    <source>
        <dbReference type="ARBA" id="ARBA00022777"/>
    </source>
</evidence>
<keyword evidence="6" id="KW-0067">ATP-binding</keyword>
<dbReference type="PANTHER" id="PTHR47634">
    <property type="entry name" value="PROTEIN KINASE DOMAIN-CONTAINING PROTEIN-RELATED"/>
    <property type="match status" value="1"/>
</dbReference>
<dbReference type="GO" id="GO:0000245">
    <property type="term" value="P:spliceosomal complex assembly"/>
    <property type="evidence" value="ECO:0007669"/>
    <property type="project" value="TreeGrafter"/>
</dbReference>
<dbReference type="EMBL" id="KZ559505">
    <property type="protein sequence ID" value="PLN85265.1"/>
    <property type="molecule type" value="Genomic_DNA"/>
</dbReference>
<dbReference type="SUPFAM" id="SSF56112">
    <property type="entry name" value="Protein kinase-like (PK-like)"/>
    <property type="match status" value="1"/>
</dbReference>
<dbReference type="GO" id="GO:0004674">
    <property type="term" value="F:protein serine/threonine kinase activity"/>
    <property type="evidence" value="ECO:0007669"/>
    <property type="project" value="UniProtKB-KW"/>
</dbReference>
<dbReference type="Gene3D" id="1.10.510.10">
    <property type="entry name" value="Transferase(Phosphotransferase) domain 1"/>
    <property type="match status" value="1"/>
</dbReference>
<dbReference type="EC" id="2.7.11.1" evidence="1"/>
<feature type="domain" description="Protein kinase" evidence="9">
    <location>
        <begin position="45"/>
        <end position="404"/>
    </location>
</feature>
<dbReference type="PROSITE" id="PS50011">
    <property type="entry name" value="PROTEIN_KINASE_DOM"/>
    <property type="match status" value="1"/>
</dbReference>
<dbReference type="SMART" id="SM00220">
    <property type="entry name" value="S_TKc"/>
    <property type="match status" value="1"/>
</dbReference>
<keyword evidence="2" id="KW-0723">Serine/threonine-protein kinase</keyword>
<accession>A0A2J5I5S5</accession>
<keyword evidence="4" id="KW-0547">Nucleotide-binding</keyword>
<evidence type="ECO:0000313" key="11">
    <source>
        <dbReference type="Proteomes" id="UP000235023"/>
    </source>
</evidence>
<dbReference type="GO" id="GO:0005524">
    <property type="term" value="F:ATP binding"/>
    <property type="evidence" value="ECO:0007669"/>
    <property type="project" value="UniProtKB-KW"/>
</dbReference>
<proteinExistence type="predicted"/>
<protein>
    <recommendedName>
        <fullName evidence="1">non-specific serine/threonine protein kinase</fullName>
        <ecNumber evidence="1">2.7.11.1</ecNumber>
    </recommendedName>
</protein>
<sequence length="409" mass="46966">MPVQLPLASTSPVLQHELVDEELCPAYDSKCFHPAKPGEILGNCYQLLVKIGWGTHSTVWLARDMTRHVWGPCFTPRCSKLRWQSERLVTLEIANVHSSKDARHECGIDKHIARQAPSHRGRGIIRTFFESFDVAGPEGSHPCLGYEPMREPLWILQKRFVDQRLPLSIAKAYIFILLAGLDFFAHGMQDYLKPENILVTFENDKILPNFIKEQTTKLPMQYKNDSITGRTIYRCHNDFGPLNWRDLKKMLPKIADFGLATRLDGDNLEVQRGKRGIGLHPIQPDRYRAPEVILGCGWSFSADIWNFGILGCDIIERTGLFRQVYDAEGRYDAKAHLAEMIALLGPPPKEMLSQSKSMIQNLDAVIPSLEEEERQGFLSFISLMLTWRPEDRKTARELMEHPFLNFRRR</sequence>
<evidence type="ECO:0000256" key="2">
    <source>
        <dbReference type="ARBA" id="ARBA00022527"/>
    </source>
</evidence>
<organism evidence="10 11">
    <name type="scientific">Aspergillus taichungensis</name>
    <dbReference type="NCBI Taxonomy" id="482145"/>
    <lineage>
        <taxon>Eukaryota</taxon>
        <taxon>Fungi</taxon>
        <taxon>Dikarya</taxon>
        <taxon>Ascomycota</taxon>
        <taxon>Pezizomycotina</taxon>
        <taxon>Eurotiomycetes</taxon>
        <taxon>Eurotiomycetidae</taxon>
        <taxon>Eurotiales</taxon>
        <taxon>Aspergillaceae</taxon>
        <taxon>Aspergillus</taxon>
        <taxon>Aspergillus subgen. Circumdati</taxon>
    </lineage>
</organism>
<dbReference type="GO" id="GO:0050684">
    <property type="term" value="P:regulation of mRNA processing"/>
    <property type="evidence" value="ECO:0007669"/>
    <property type="project" value="TreeGrafter"/>
</dbReference>
<evidence type="ECO:0000256" key="4">
    <source>
        <dbReference type="ARBA" id="ARBA00022741"/>
    </source>
</evidence>
<dbReference type="Pfam" id="PF00069">
    <property type="entry name" value="Pkinase"/>
    <property type="match status" value="1"/>
</dbReference>
<evidence type="ECO:0000256" key="8">
    <source>
        <dbReference type="ARBA" id="ARBA00048679"/>
    </source>
</evidence>
<dbReference type="AlphaFoldDB" id="A0A2J5I5S5"/>
<evidence type="ECO:0000256" key="3">
    <source>
        <dbReference type="ARBA" id="ARBA00022679"/>
    </source>
</evidence>